<reference evidence="3" key="1">
    <citation type="submission" date="2018-05" db="EMBL/GenBank/DDBJ databases">
        <authorList>
            <person name="Cea G.-C."/>
            <person name="William W."/>
        </authorList>
    </citation>
    <scope>NUCLEOTIDE SEQUENCE [LARGE SCALE GENOMIC DNA]</scope>
    <source>
        <strain evidence="3">DB21MT 5</strain>
    </source>
</reference>
<dbReference type="EMBL" id="LS483250">
    <property type="protein sequence ID" value="SQD79109.1"/>
    <property type="molecule type" value="Genomic_DNA"/>
</dbReference>
<protein>
    <submittedName>
        <fullName evidence="2">Uncharacterized protein</fullName>
    </submittedName>
</protein>
<dbReference type="KEGG" id="mya:MORIYA_2633"/>
<dbReference type="Gene3D" id="2.80.10.50">
    <property type="match status" value="1"/>
</dbReference>
<sequence>MKKSVITALIAVLMTSSAYAQYDTAKETASGTVGNIKLKSNLDRPSDGFCIDVIGFSPYERLDLPLIAHNCKSGLYKDQAMSVLNNGQIYLPAYDKCVTAIAPHTRALPGSSLMARDCGEHSNFLQAAPLQLFNWLNGRITLRNSDLCITAGERSDQTSSSLHRWRALTLQICNNTPSERIEWQFVAGIIDK</sequence>
<feature type="signal peptide" evidence="1">
    <location>
        <begin position="1"/>
        <end position="20"/>
    </location>
</feature>
<evidence type="ECO:0000256" key="1">
    <source>
        <dbReference type="SAM" id="SignalP"/>
    </source>
</evidence>
<dbReference type="SUPFAM" id="SSF50370">
    <property type="entry name" value="Ricin B-like lectins"/>
    <property type="match status" value="1"/>
</dbReference>
<accession>A0A330LR20</accession>
<dbReference type="RefSeq" id="WP_112715591.1">
    <property type="nucleotide sequence ID" value="NZ_LS483250.1"/>
</dbReference>
<dbReference type="Proteomes" id="UP000250163">
    <property type="component" value="Chromosome MORIYA"/>
</dbReference>
<keyword evidence="3" id="KW-1185">Reference proteome</keyword>
<keyword evidence="1" id="KW-0732">Signal</keyword>
<dbReference type="AlphaFoldDB" id="A0A330LR20"/>
<dbReference type="PROSITE" id="PS50231">
    <property type="entry name" value="RICIN_B_LECTIN"/>
    <property type="match status" value="1"/>
</dbReference>
<evidence type="ECO:0000313" key="2">
    <source>
        <dbReference type="EMBL" id="SQD79109.1"/>
    </source>
</evidence>
<evidence type="ECO:0000313" key="3">
    <source>
        <dbReference type="Proteomes" id="UP000250163"/>
    </source>
</evidence>
<feature type="chain" id="PRO_5016419639" evidence="1">
    <location>
        <begin position="21"/>
        <end position="192"/>
    </location>
</feature>
<name>A0A330LR20_9GAMM</name>
<gene>
    <name evidence="2" type="ORF">MORIYA_2633</name>
</gene>
<proteinExistence type="predicted"/>
<organism evidence="2 3">
    <name type="scientific">Moritella yayanosii</name>
    <dbReference type="NCBI Taxonomy" id="69539"/>
    <lineage>
        <taxon>Bacteria</taxon>
        <taxon>Pseudomonadati</taxon>
        <taxon>Pseudomonadota</taxon>
        <taxon>Gammaproteobacteria</taxon>
        <taxon>Alteromonadales</taxon>
        <taxon>Moritellaceae</taxon>
        <taxon>Moritella</taxon>
    </lineage>
</organism>
<dbReference type="OrthoDB" id="5366052at2"/>
<dbReference type="InterPro" id="IPR035992">
    <property type="entry name" value="Ricin_B-like_lectins"/>
</dbReference>